<evidence type="ECO:0000313" key="2">
    <source>
        <dbReference type="Proteomes" id="UP001060085"/>
    </source>
</evidence>
<name>A0ACB9ZQR8_CATRO</name>
<dbReference type="EMBL" id="CM044708">
    <property type="protein sequence ID" value="KAI5649719.1"/>
    <property type="molecule type" value="Genomic_DNA"/>
</dbReference>
<sequence length="159" mass="18681">MKEKRPSYSKIKSLKTLKTLSMLECDKILLSSYLFVLTTRFCLVWNFIRKSFRILFQTKLEVYPLINKLVAKFMNATYTRMSTIEATQQNQEASIQNLEKQIGQLVKLVSERTLETFPSNTEVNPRERVNAISVRCDEEVLKEETVMIMQEKSCIKKER</sequence>
<comment type="caution">
    <text evidence="1">The sequence shown here is derived from an EMBL/GenBank/DDBJ whole genome shotgun (WGS) entry which is preliminary data.</text>
</comment>
<reference evidence="2" key="1">
    <citation type="journal article" date="2023" name="Nat. Plants">
        <title>Single-cell RNA sequencing provides a high-resolution roadmap for understanding the multicellular compartmentation of specialized metabolism.</title>
        <authorList>
            <person name="Sun S."/>
            <person name="Shen X."/>
            <person name="Li Y."/>
            <person name="Li Y."/>
            <person name="Wang S."/>
            <person name="Li R."/>
            <person name="Zhang H."/>
            <person name="Shen G."/>
            <person name="Guo B."/>
            <person name="Wei J."/>
            <person name="Xu J."/>
            <person name="St-Pierre B."/>
            <person name="Chen S."/>
            <person name="Sun C."/>
        </authorList>
    </citation>
    <scope>NUCLEOTIDE SEQUENCE [LARGE SCALE GENOMIC DNA]</scope>
</reference>
<dbReference type="Proteomes" id="UP001060085">
    <property type="component" value="Linkage Group LG08"/>
</dbReference>
<evidence type="ECO:0000313" key="1">
    <source>
        <dbReference type="EMBL" id="KAI5649719.1"/>
    </source>
</evidence>
<accession>A0ACB9ZQR8</accession>
<gene>
    <name evidence="1" type="ORF">M9H77_35724</name>
</gene>
<organism evidence="1 2">
    <name type="scientific">Catharanthus roseus</name>
    <name type="common">Madagascar periwinkle</name>
    <name type="synonym">Vinca rosea</name>
    <dbReference type="NCBI Taxonomy" id="4058"/>
    <lineage>
        <taxon>Eukaryota</taxon>
        <taxon>Viridiplantae</taxon>
        <taxon>Streptophyta</taxon>
        <taxon>Embryophyta</taxon>
        <taxon>Tracheophyta</taxon>
        <taxon>Spermatophyta</taxon>
        <taxon>Magnoliopsida</taxon>
        <taxon>eudicotyledons</taxon>
        <taxon>Gunneridae</taxon>
        <taxon>Pentapetalae</taxon>
        <taxon>asterids</taxon>
        <taxon>lamiids</taxon>
        <taxon>Gentianales</taxon>
        <taxon>Apocynaceae</taxon>
        <taxon>Rauvolfioideae</taxon>
        <taxon>Vinceae</taxon>
        <taxon>Catharanthinae</taxon>
        <taxon>Catharanthus</taxon>
    </lineage>
</organism>
<proteinExistence type="predicted"/>
<keyword evidence="2" id="KW-1185">Reference proteome</keyword>
<protein>
    <submittedName>
        <fullName evidence="1">Uncharacterized protein</fullName>
    </submittedName>
</protein>